<feature type="transmembrane region" description="Helical" evidence="4">
    <location>
        <begin position="252"/>
        <end position="275"/>
    </location>
</feature>
<gene>
    <name evidence="6" type="ORF">US68_C0009G0006</name>
</gene>
<name>A0A0G0LBJ7_9BACT</name>
<dbReference type="Gene3D" id="3.90.550.10">
    <property type="entry name" value="Spore Coat Polysaccharide Biosynthesis Protein SpsA, Chain A"/>
    <property type="match status" value="1"/>
</dbReference>
<dbReference type="EMBL" id="LBTX01000009">
    <property type="protein sequence ID" value="KKQ50051.1"/>
    <property type="molecule type" value="Genomic_DNA"/>
</dbReference>
<evidence type="ECO:0000256" key="4">
    <source>
        <dbReference type="SAM" id="Phobius"/>
    </source>
</evidence>
<dbReference type="AlphaFoldDB" id="A0A0G0LBJ7"/>
<proteinExistence type="inferred from homology"/>
<evidence type="ECO:0000256" key="3">
    <source>
        <dbReference type="ARBA" id="ARBA00022679"/>
    </source>
</evidence>
<evidence type="ECO:0000256" key="1">
    <source>
        <dbReference type="ARBA" id="ARBA00006739"/>
    </source>
</evidence>
<comment type="caution">
    <text evidence="6">The sequence shown here is derived from an EMBL/GenBank/DDBJ whole genome shotgun (WGS) entry which is preliminary data.</text>
</comment>
<keyword evidence="3 6" id="KW-0808">Transferase</keyword>
<dbReference type="InterPro" id="IPR001173">
    <property type="entry name" value="Glyco_trans_2-like"/>
</dbReference>
<sequence length="343" mass="40390">MIKSVFVLILGYKDINNVDECIRSLLKQSYKSYKIWYADNNSNDGSVDYIKKNFPSVKTFQFTDNSGYAGGNNKLIKKAFTDKADFCLVLNADTKVDKYLLNNLVSSYEMNSIKHKVGLVQPAVMLYDLPNKINTIGNVIHYLGYGYCGNYLTEKIPKLDRQIVSASGTAMLISKDYYKAVGLFDEDFFMYNEDQNYSWRGLLKGYKHFLSVKGKIWHKYSFSKNKNKMYHSEKNRLMIIFENYEKLTLWKLMPIIVINEILMIVYSLFTGWFHLKLKSYFYILKNLKTVKKYREAVQSTRIVDDKVVFENFESRLDFKVMNNVLIKLFVNPFYIYYNKFVLM</sequence>
<dbReference type="PANTHER" id="PTHR43179:SF12">
    <property type="entry name" value="GALACTOFURANOSYLTRANSFERASE GLFT2"/>
    <property type="match status" value="1"/>
</dbReference>
<dbReference type="InterPro" id="IPR029044">
    <property type="entry name" value="Nucleotide-diphossugar_trans"/>
</dbReference>
<keyword evidence="2" id="KW-0328">Glycosyltransferase</keyword>
<dbReference type="GO" id="GO:0016757">
    <property type="term" value="F:glycosyltransferase activity"/>
    <property type="evidence" value="ECO:0007669"/>
    <property type="project" value="UniProtKB-KW"/>
</dbReference>
<dbReference type="Proteomes" id="UP000034231">
    <property type="component" value="Unassembled WGS sequence"/>
</dbReference>
<keyword evidence="4" id="KW-1133">Transmembrane helix</keyword>
<keyword evidence="4" id="KW-0472">Membrane</keyword>
<reference evidence="6 7" key="1">
    <citation type="journal article" date="2015" name="Nature">
        <title>rRNA introns, odd ribosomes, and small enigmatic genomes across a large radiation of phyla.</title>
        <authorList>
            <person name="Brown C.T."/>
            <person name="Hug L.A."/>
            <person name="Thomas B.C."/>
            <person name="Sharon I."/>
            <person name="Castelle C.J."/>
            <person name="Singh A."/>
            <person name="Wilkins M.J."/>
            <person name="Williams K.H."/>
            <person name="Banfield J.F."/>
        </authorList>
    </citation>
    <scope>NUCLEOTIDE SEQUENCE [LARGE SCALE GENOMIC DNA]</scope>
</reference>
<dbReference type="SUPFAM" id="SSF53448">
    <property type="entry name" value="Nucleotide-diphospho-sugar transferases"/>
    <property type="match status" value="1"/>
</dbReference>
<evidence type="ECO:0000313" key="7">
    <source>
        <dbReference type="Proteomes" id="UP000034231"/>
    </source>
</evidence>
<feature type="domain" description="Glycosyltransferase 2-like" evidence="5">
    <location>
        <begin position="12"/>
        <end position="110"/>
    </location>
</feature>
<accession>A0A0G0LBJ7</accession>
<dbReference type="Pfam" id="PF00535">
    <property type="entry name" value="Glycos_transf_2"/>
    <property type="match status" value="1"/>
</dbReference>
<protein>
    <submittedName>
        <fullName evidence="6">Glycosyltransferase</fullName>
    </submittedName>
</protein>
<evidence type="ECO:0000256" key="2">
    <source>
        <dbReference type="ARBA" id="ARBA00022676"/>
    </source>
</evidence>
<comment type="similarity">
    <text evidence="1">Belongs to the glycosyltransferase 2 family.</text>
</comment>
<organism evidence="6 7">
    <name type="scientific">Candidatus Shapirobacteria bacterium GW2011_GWE1_38_10</name>
    <dbReference type="NCBI Taxonomy" id="1618488"/>
    <lineage>
        <taxon>Bacteria</taxon>
        <taxon>Candidatus Shapironibacteriota</taxon>
    </lineage>
</organism>
<keyword evidence="4" id="KW-0812">Transmembrane</keyword>
<evidence type="ECO:0000259" key="5">
    <source>
        <dbReference type="Pfam" id="PF00535"/>
    </source>
</evidence>
<dbReference type="PANTHER" id="PTHR43179">
    <property type="entry name" value="RHAMNOSYLTRANSFERASE WBBL"/>
    <property type="match status" value="1"/>
</dbReference>
<evidence type="ECO:0000313" key="6">
    <source>
        <dbReference type="EMBL" id="KKQ50051.1"/>
    </source>
</evidence>